<dbReference type="AlphaFoldDB" id="A0A177TEK8"/>
<dbReference type="Pfam" id="PF18098">
    <property type="entry name" value="RPN5_C"/>
    <property type="match status" value="1"/>
</dbReference>
<evidence type="ECO:0000313" key="6">
    <source>
        <dbReference type="Proteomes" id="UP000077521"/>
    </source>
</evidence>
<dbReference type="PROSITE" id="PS50250">
    <property type="entry name" value="PCI"/>
    <property type="match status" value="1"/>
</dbReference>
<evidence type="ECO:0000256" key="3">
    <source>
        <dbReference type="SAM" id="Coils"/>
    </source>
</evidence>
<dbReference type="InterPro" id="IPR000717">
    <property type="entry name" value="PCI_dom"/>
</dbReference>
<keyword evidence="6" id="KW-1185">Reference proteome</keyword>
<dbReference type="InterPro" id="IPR054559">
    <property type="entry name" value="PSMD12-CSN4-like_N"/>
</dbReference>
<dbReference type="InterPro" id="IPR040896">
    <property type="entry name" value="RPN5_C"/>
</dbReference>
<feature type="compositionally biased region" description="Basic and acidic residues" evidence="4">
    <location>
        <begin position="135"/>
        <end position="156"/>
    </location>
</feature>
<dbReference type="SUPFAM" id="SSF46785">
    <property type="entry name" value="Winged helix' DNA-binding domain"/>
    <property type="match status" value="1"/>
</dbReference>
<reference evidence="5" key="2">
    <citation type="journal article" date="2019" name="IMA Fungus">
        <title>Genome sequencing and comparison of five Tilletia species to identify candidate genes for the detection of regulated species infecting wheat.</title>
        <authorList>
            <person name="Nguyen H.D.T."/>
            <person name="Sultana T."/>
            <person name="Kesanakurti P."/>
            <person name="Hambleton S."/>
        </authorList>
    </citation>
    <scope>NUCLEOTIDE SEQUENCE</scope>
    <source>
        <strain evidence="5">DAOMC 236416</strain>
    </source>
</reference>
<gene>
    <name evidence="5" type="ORF">A4X13_0g1294</name>
</gene>
<dbReference type="SMART" id="SM00088">
    <property type="entry name" value="PINT"/>
    <property type="match status" value="1"/>
</dbReference>
<feature type="region of interest" description="Disordered" evidence="4">
    <location>
        <begin position="112"/>
        <end position="174"/>
    </location>
</feature>
<dbReference type="PANTHER" id="PTHR10855">
    <property type="entry name" value="26S PROTEASOME NON-ATPASE REGULATORY SUBUNIT 12/COP9 SIGNALOSOME COMPLEX SUBUNIT 4"/>
    <property type="match status" value="1"/>
</dbReference>
<dbReference type="Proteomes" id="UP000077521">
    <property type="component" value="Unassembled WGS sequence"/>
</dbReference>
<feature type="coiled-coil region" evidence="3">
    <location>
        <begin position="25"/>
        <end position="52"/>
    </location>
</feature>
<keyword evidence="3" id="KW-0175">Coiled coil</keyword>
<dbReference type="GO" id="GO:0008541">
    <property type="term" value="C:proteasome regulatory particle, lid subcomplex"/>
    <property type="evidence" value="ECO:0007669"/>
    <property type="project" value="TreeGrafter"/>
</dbReference>
<evidence type="ECO:0000313" key="5">
    <source>
        <dbReference type="EMBL" id="KAE8259029.1"/>
    </source>
</evidence>
<organism evidence="5 6">
    <name type="scientific">Tilletia indica</name>
    <dbReference type="NCBI Taxonomy" id="43049"/>
    <lineage>
        <taxon>Eukaryota</taxon>
        <taxon>Fungi</taxon>
        <taxon>Dikarya</taxon>
        <taxon>Basidiomycota</taxon>
        <taxon>Ustilaginomycotina</taxon>
        <taxon>Exobasidiomycetes</taxon>
        <taxon>Tilletiales</taxon>
        <taxon>Tilletiaceae</taxon>
        <taxon>Tilletia</taxon>
    </lineage>
</organism>
<accession>A0A177TEK8</accession>
<sequence>MSSTEKKQEADFTADVDALLPQARQLAQEGKLKEALDRIAALEKKARNAADLLSTTRLLLSSVLLVRLFPSPQQTDIDLLSETIQSLSKKHGQLKQAITRMVQLAMAFLSPPVDPSAPSTSAAASIPPTDVEMADAAKKEAEDKKKKDEKEKEGAASKKGKKSTLAEVIDPNENREGQLAESVVALLDEGKQIGDTGISTESRLKLIETLRTVTEGKIFVEVERARVTLMYSHMLVSQGKVSEAADALGDLAVETFGSMERREKTEFILEQMRLNLERSDYNKTNVISRKINTKFFDDEKQHDLKLTFYDLMIRYALHETKFLDVCKYNREIFTTPSIRADLPRSAEVLKHIITFLVLSPYDNEQSDLMARVELTEGLDRVPEYRNLLKCFTTPELMRWPGIETLYGPMLRATPIFAQADEDGEKRWEELHKRVVEHNIRVVSKYYTRITLPRLSQLLDLPQAQAESSLAKLVSSGIVFAKIDRPAGIVNFERKRTHEDVLNAWSGDMQKLLDLVERTNHLVAREMSVQRAGLLPGASAAAATTAGATA</sequence>
<dbReference type="InterPro" id="IPR036388">
    <property type="entry name" value="WH-like_DNA-bd_sf"/>
</dbReference>
<dbReference type="FunFam" id="1.10.10.10:FF:000070">
    <property type="entry name" value="26S proteasome non-ATPase regulatory subunit 12"/>
    <property type="match status" value="1"/>
</dbReference>
<evidence type="ECO:0000256" key="1">
    <source>
        <dbReference type="ARBA" id="ARBA00006397"/>
    </source>
</evidence>
<dbReference type="GO" id="GO:0005634">
    <property type="term" value="C:nucleus"/>
    <property type="evidence" value="ECO:0007669"/>
    <property type="project" value="UniProtKB-ARBA"/>
</dbReference>
<evidence type="ECO:0000256" key="2">
    <source>
        <dbReference type="ARBA" id="ARBA00022942"/>
    </source>
</evidence>
<reference evidence="5" key="1">
    <citation type="submission" date="2016-04" db="EMBL/GenBank/DDBJ databases">
        <authorList>
            <person name="Nguyen H.D."/>
            <person name="Samba Siva P."/>
            <person name="Cullis J."/>
            <person name="Levesque C.A."/>
            <person name="Hambleton S."/>
        </authorList>
    </citation>
    <scope>NUCLEOTIDE SEQUENCE</scope>
    <source>
        <strain evidence="5">DAOMC 236416</strain>
    </source>
</reference>
<proteinExistence type="inferred from homology"/>
<dbReference type="InterPro" id="IPR036390">
    <property type="entry name" value="WH_DNA-bd_sf"/>
</dbReference>
<dbReference type="InterPro" id="IPR040134">
    <property type="entry name" value="PSMD12/CSN4"/>
</dbReference>
<protein>
    <submittedName>
        <fullName evidence="5">Uncharacterized protein</fullName>
    </submittedName>
</protein>
<dbReference type="EMBL" id="LWDF02000049">
    <property type="protein sequence ID" value="KAE8259029.1"/>
    <property type="molecule type" value="Genomic_DNA"/>
</dbReference>
<dbReference type="Pfam" id="PF01399">
    <property type="entry name" value="PCI"/>
    <property type="match status" value="1"/>
</dbReference>
<comment type="caution">
    <text evidence="5">The sequence shown here is derived from an EMBL/GenBank/DDBJ whole genome shotgun (WGS) entry which is preliminary data.</text>
</comment>
<dbReference type="GO" id="GO:0005737">
    <property type="term" value="C:cytoplasm"/>
    <property type="evidence" value="ECO:0007669"/>
    <property type="project" value="TreeGrafter"/>
</dbReference>
<dbReference type="Pfam" id="PF22241">
    <property type="entry name" value="PSMD12-CSN4_N"/>
    <property type="match status" value="2"/>
</dbReference>
<dbReference type="Gene3D" id="1.10.10.10">
    <property type="entry name" value="Winged helix-like DNA-binding domain superfamily/Winged helix DNA-binding domain"/>
    <property type="match status" value="1"/>
</dbReference>
<name>A0A177TEK8_9BASI</name>
<dbReference type="PANTHER" id="PTHR10855:SF1">
    <property type="entry name" value="26S PROTEASOME NON-ATPASE REGULATORY SUBUNIT 12"/>
    <property type="match status" value="1"/>
</dbReference>
<comment type="similarity">
    <text evidence="1">Belongs to the proteasome subunit p55 family.</text>
</comment>
<feature type="compositionally biased region" description="Low complexity" evidence="4">
    <location>
        <begin position="116"/>
        <end position="128"/>
    </location>
</feature>
<evidence type="ECO:0000256" key="4">
    <source>
        <dbReference type="SAM" id="MobiDB-lite"/>
    </source>
</evidence>
<keyword evidence="2" id="KW-0647">Proteasome</keyword>